<accession>A0ABU3K969</accession>
<dbReference type="SMART" id="SM00028">
    <property type="entry name" value="TPR"/>
    <property type="match status" value="3"/>
</dbReference>
<dbReference type="InterPro" id="IPR011990">
    <property type="entry name" value="TPR-like_helical_dom_sf"/>
</dbReference>
<evidence type="ECO:0000313" key="4">
    <source>
        <dbReference type="EMBL" id="MDT7043000.1"/>
    </source>
</evidence>
<gene>
    <name evidence="4" type="ORF">PPG34_11600</name>
</gene>
<dbReference type="RefSeq" id="WP_313833477.1">
    <property type="nucleotide sequence ID" value="NZ_JAQOUE010000001.1"/>
</dbReference>
<keyword evidence="1" id="KW-0677">Repeat</keyword>
<dbReference type="Proteomes" id="UP001250932">
    <property type="component" value="Unassembled WGS sequence"/>
</dbReference>
<dbReference type="PANTHER" id="PTHR45586:SF1">
    <property type="entry name" value="LIPOPOLYSACCHARIDE ASSEMBLY PROTEIN B"/>
    <property type="match status" value="1"/>
</dbReference>
<dbReference type="Pfam" id="PF14559">
    <property type="entry name" value="TPR_19"/>
    <property type="match status" value="1"/>
</dbReference>
<dbReference type="InterPro" id="IPR019734">
    <property type="entry name" value="TPR_rpt"/>
</dbReference>
<dbReference type="PANTHER" id="PTHR45586">
    <property type="entry name" value="TPR REPEAT-CONTAINING PROTEIN PA4667"/>
    <property type="match status" value="1"/>
</dbReference>
<evidence type="ECO:0000256" key="3">
    <source>
        <dbReference type="PROSITE-ProRule" id="PRU00339"/>
    </source>
</evidence>
<keyword evidence="2 3" id="KW-0802">TPR repeat</keyword>
<evidence type="ECO:0000256" key="1">
    <source>
        <dbReference type="ARBA" id="ARBA00022737"/>
    </source>
</evidence>
<dbReference type="PROSITE" id="PS50005">
    <property type="entry name" value="TPR"/>
    <property type="match status" value="2"/>
</dbReference>
<keyword evidence="5" id="KW-1185">Reference proteome</keyword>
<evidence type="ECO:0000313" key="5">
    <source>
        <dbReference type="Proteomes" id="UP001250932"/>
    </source>
</evidence>
<name>A0ABU3K969_9BACT</name>
<organism evidence="4 5">
    <name type="scientific">Candidatus Nitronereus thalassa</name>
    <dbReference type="NCBI Taxonomy" id="3020898"/>
    <lineage>
        <taxon>Bacteria</taxon>
        <taxon>Pseudomonadati</taxon>
        <taxon>Nitrospirota</taxon>
        <taxon>Nitrospiria</taxon>
        <taxon>Nitrospirales</taxon>
        <taxon>Nitrospiraceae</taxon>
        <taxon>Candidatus Nitronereus</taxon>
    </lineage>
</organism>
<evidence type="ECO:0000256" key="2">
    <source>
        <dbReference type="ARBA" id="ARBA00022803"/>
    </source>
</evidence>
<reference evidence="4 5" key="1">
    <citation type="journal article" date="2023" name="ISME J.">
        <title>Cultivation and genomic characterization of novel and ubiquitous marine nitrite-oxidizing bacteria from the Nitrospirales.</title>
        <authorList>
            <person name="Mueller A.J."/>
            <person name="Daebeler A."/>
            <person name="Herbold C.W."/>
            <person name="Kirkegaard R.H."/>
            <person name="Daims H."/>
        </authorList>
    </citation>
    <scope>NUCLEOTIDE SEQUENCE [LARGE SCALE GENOMIC DNA]</scope>
    <source>
        <strain evidence="4 5">EB</strain>
    </source>
</reference>
<sequence length="563" mass="63389">MGVQGVREPFMVVESSLTKKPRRIRLALFLLLNFLYFILTPFTPTSSLVYAQDAIADVLVAEVILAIDDQRFDEALTLITEALESSPDHLEALYYKGVVLMALDRLDEAIVTLEHAQEQAPNNISIAFQLGVAYFSKSEYDKAEPLLLRVFEEQPATKNLGYYIGFMRYRHKNYQGALQAFQVGASDDPRILQLTRFYSGLALAILGLPEKAADELGEAMRVRTVSPITGPADRLRDSLAAAKTTEDRLHGQVQVGAFYDSNVAVIPQSTGEPTIEELRKQKSEASGALASFRLDYSWLRHGPVESSLSYSFFHNGNNQLSDFNVVNHLGALGLFYRGLMASMPFQTGIQFTVDNTELGGEQFLRRYSGTVFGTLVESQHHLTTIQGGVQSKGFEELDLSQVVSPALRAALEQDVRSATNWMAGITHIIRFEQDRHLIRGGFQIDRDAAIGENFDYTGYRLQAGGLYTLPWFNIRLRYDYDVHFRMYDSPNTRFSRTGLLPTGITPHVTQTVTEQTHIVRIEKSFPNNITLAMDWQNTFSRSNIDILFNFDRQVISWTAAWAF</sequence>
<dbReference type="InterPro" id="IPR051012">
    <property type="entry name" value="CellSynth/LPSAsmb/PSIAsmb"/>
</dbReference>
<comment type="caution">
    <text evidence="4">The sequence shown here is derived from an EMBL/GenBank/DDBJ whole genome shotgun (WGS) entry which is preliminary data.</text>
</comment>
<dbReference type="Gene3D" id="1.25.40.10">
    <property type="entry name" value="Tetratricopeptide repeat domain"/>
    <property type="match status" value="1"/>
</dbReference>
<feature type="repeat" description="TPR" evidence="3">
    <location>
        <begin position="124"/>
        <end position="157"/>
    </location>
</feature>
<feature type="repeat" description="TPR" evidence="3">
    <location>
        <begin position="90"/>
        <end position="123"/>
    </location>
</feature>
<dbReference type="EMBL" id="JAQOUE010000001">
    <property type="protein sequence ID" value="MDT7043000.1"/>
    <property type="molecule type" value="Genomic_DNA"/>
</dbReference>
<protein>
    <submittedName>
        <fullName evidence="4">Tetratricopeptide repeat protein</fullName>
    </submittedName>
</protein>
<dbReference type="SUPFAM" id="SSF48452">
    <property type="entry name" value="TPR-like"/>
    <property type="match status" value="1"/>
</dbReference>
<proteinExistence type="predicted"/>